<evidence type="ECO:0000256" key="1">
    <source>
        <dbReference type="SAM" id="MobiDB-lite"/>
    </source>
</evidence>
<name>A0A2J8AFY5_9CHLO</name>
<feature type="compositionally biased region" description="Pro residues" evidence="1">
    <location>
        <begin position="145"/>
        <end position="156"/>
    </location>
</feature>
<reference evidence="2 3" key="1">
    <citation type="journal article" date="2017" name="Mol. Biol. Evol.">
        <title>The 4-celled Tetrabaena socialis nuclear genome reveals the essential components for genetic control of cell number at the origin of multicellularity in the volvocine lineage.</title>
        <authorList>
            <person name="Featherston J."/>
            <person name="Arakaki Y."/>
            <person name="Hanschen E.R."/>
            <person name="Ferris P.J."/>
            <person name="Michod R.E."/>
            <person name="Olson B.J.S.C."/>
            <person name="Nozaki H."/>
            <person name="Durand P.M."/>
        </authorList>
    </citation>
    <scope>NUCLEOTIDE SEQUENCE [LARGE SCALE GENOMIC DNA]</scope>
    <source>
        <strain evidence="2 3">NIES-571</strain>
    </source>
</reference>
<dbReference type="Proteomes" id="UP000236333">
    <property type="component" value="Unassembled WGS sequence"/>
</dbReference>
<organism evidence="2 3">
    <name type="scientific">Tetrabaena socialis</name>
    <dbReference type="NCBI Taxonomy" id="47790"/>
    <lineage>
        <taxon>Eukaryota</taxon>
        <taxon>Viridiplantae</taxon>
        <taxon>Chlorophyta</taxon>
        <taxon>core chlorophytes</taxon>
        <taxon>Chlorophyceae</taxon>
        <taxon>CS clade</taxon>
        <taxon>Chlamydomonadales</taxon>
        <taxon>Tetrabaenaceae</taxon>
        <taxon>Tetrabaena</taxon>
    </lineage>
</organism>
<gene>
    <name evidence="2" type="ORF">TSOC_001709</name>
</gene>
<dbReference type="AlphaFoldDB" id="A0A2J8AFY5"/>
<sequence>MPGPFSCNARFLPPPAIIEPPPPIVIVATTATLIHTTHFGFHFSTLRQSPHRRPLDTRAHSLSSTAPRGGPPATVPLERWRFLYWFWRSRAKQSYMGASGVSRILHRQASLRQGQRGTPSRRHTFLRHERLAPRPPSASSQSPPSAAPPFSRPPSGPSITSSSSLAEPASASARVLLEPAWRLGRARARPLGRTLRRLLACTPGAASVSPIWSAASTGQALSSLMPVGSEARWKPVRPYDTGSTLINPDPRSALMKAARASRPANDTFVTLGSPAECMAGGWRSLQVRFAHTGPRTLLPPPAKLPKRESRPLPKRGAVGCEGTARGADGPAKAPRGADESSSWQPLMHAATVLPLKPQARSGSDKASRWSLGLRSQAPSYASSCIGEVAAPGACLPRPSSSILVQHSASMKGDQPLQSSLLSALQESAAPLGRPRAAPGVVAGAAGTGPQALSSTPPRAIGSTDDRFAMRWLEDEERPATLAAAPAEGGTMLDGPVAAATDAADAAAVSLEAAAIASSKQRGGIEAGEGADM</sequence>
<feature type="region of interest" description="Disordered" evidence="1">
    <location>
        <begin position="49"/>
        <end position="72"/>
    </location>
</feature>
<comment type="caution">
    <text evidence="2">The sequence shown here is derived from an EMBL/GenBank/DDBJ whole genome shotgun (WGS) entry which is preliminary data.</text>
</comment>
<feature type="compositionally biased region" description="Low complexity" evidence="1">
    <location>
        <begin position="157"/>
        <end position="166"/>
    </location>
</feature>
<evidence type="ECO:0000313" key="3">
    <source>
        <dbReference type="Proteomes" id="UP000236333"/>
    </source>
</evidence>
<feature type="region of interest" description="Disordered" evidence="1">
    <location>
        <begin position="293"/>
        <end position="342"/>
    </location>
</feature>
<proteinExistence type="predicted"/>
<feature type="region of interest" description="Disordered" evidence="1">
    <location>
        <begin position="108"/>
        <end position="166"/>
    </location>
</feature>
<evidence type="ECO:0000313" key="2">
    <source>
        <dbReference type="EMBL" id="PNH11435.1"/>
    </source>
</evidence>
<protein>
    <submittedName>
        <fullName evidence="2">Uncharacterized protein</fullName>
    </submittedName>
</protein>
<dbReference type="EMBL" id="PGGS01000029">
    <property type="protein sequence ID" value="PNH11435.1"/>
    <property type="molecule type" value="Genomic_DNA"/>
</dbReference>
<accession>A0A2J8AFY5</accession>
<keyword evidence="3" id="KW-1185">Reference proteome</keyword>